<evidence type="ECO:0000256" key="1">
    <source>
        <dbReference type="ARBA" id="ARBA00022741"/>
    </source>
</evidence>
<dbReference type="RefSeq" id="YP_656338.1">
    <property type="nucleotide sequence ID" value="NC_008208.1"/>
</dbReference>
<dbReference type="GO" id="GO:0000166">
    <property type="term" value="F:nucleotide binding"/>
    <property type="evidence" value="ECO:0007669"/>
    <property type="project" value="UniProtKB-KW"/>
</dbReference>
<evidence type="ECO:0000313" key="3">
    <source>
        <dbReference type="EMBL" id="ABF72662.1"/>
    </source>
</evidence>
<dbReference type="Proteomes" id="UP000006653">
    <property type="component" value="Segment"/>
</dbReference>
<keyword evidence="4" id="KW-1185">Reference proteome</keyword>
<dbReference type="KEGG" id="vg:4156532"/>
<feature type="domain" description="Acb2/Tad1 hairpin" evidence="2">
    <location>
        <begin position="6"/>
        <end position="69"/>
    </location>
</feature>
<gene>
    <name evidence="3" type="ORF">PHG25p104nc</name>
</gene>
<reference evidence="3 4" key="1">
    <citation type="submission" date="2006-05" db="EMBL/GenBank/DDBJ databases">
        <title>Comlete genome of Aeromonas salmonicida bacteriophage 25.</title>
        <authorList>
            <person name="Petrov V.M."/>
            <person name="Nolan J.M."/>
            <person name="Bertrand C."/>
            <person name="Krisch H.M."/>
            <person name="Karam J.D."/>
        </authorList>
    </citation>
    <scope>NUCLEOTIDE SEQUENCE [LARGE SCALE GENOMIC DNA]</scope>
</reference>
<protein>
    <recommendedName>
        <fullName evidence="2">Acb2/Tad1 hairpin domain-containing protein</fullName>
    </recommendedName>
</protein>
<dbReference type="EMBL" id="DQ529280">
    <property type="protein sequence ID" value="ABF72662.1"/>
    <property type="molecule type" value="Genomic_DNA"/>
</dbReference>
<evidence type="ECO:0000313" key="4">
    <source>
        <dbReference type="Proteomes" id="UP000006653"/>
    </source>
</evidence>
<evidence type="ECO:0000259" key="2">
    <source>
        <dbReference type="Pfam" id="PF24729"/>
    </source>
</evidence>
<organism evidence="3 4">
    <name type="scientific">Aeromonas phage 25</name>
    <dbReference type="NCBI Taxonomy" id="2911441"/>
    <lineage>
        <taxon>Viruses</taxon>
        <taxon>Duplodnaviria</taxon>
        <taxon>Heunggongvirae</taxon>
        <taxon>Uroviricota</taxon>
        <taxon>Caudoviricetes</taxon>
        <taxon>Pantevenvirales</taxon>
        <taxon>Straboviridae</taxon>
        <taxon>Tulanevirus</taxon>
        <taxon>Tulanevirus bteighttwo</taxon>
    </lineage>
</organism>
<proteinExistence type="predicted"/>
<accession>Q19CR3</accession>
<dbReference type="InterPro" id="IPR056098">
    <property type="entry name" value="Acb2/Tad1_hairpin"/>
</dbReference>
<sequence>MDNQHKMIKGYRDLDKDEIAAMNVIKSRAEVIKELVEDIGNLPGTDGRWVQIAEDHLQQGFMALTRAVAKPTTF</sequence>
<dbReference type="Pfam" id="PF24729">
    <property type="entry name" value="Acb2_Tad1_hairpin"/>
    <property type="match status" value="1"/>
</dbReference>
<name>Q19CR3_9CAUD</name>
<keyword evidence="1" id="KW-0547">Nucleotide-binding</keyword>
<dbReference type="GeneID" id="4156532"/>